<dbReference type="STRING" id="1448321.A0A317WKB2"/>
<feature type="compositionally biased region" description="Low complexity" evidence="4">
    <location>
        <begin position="165"/>
        <end position="178"/>
    </location>
</feature>
<feature type="compositionally biased region" description="Pro residues" evidence="4">
    <location>
        <begin position="232"/>
        <end position="249"/>
    </location>
</feature>
<feature type="region of interest" description="Disordered" evidence="4">
    <location>
        <begin position="607"/>
        <end position="665"/>
    </location>
</feature>
<dbReference type="InterPro" id="IPR023780">
    <property type="entry name" value="Chromo_domain"/>
</dbReference>
<feature type="compositionally biased region" description="Polar residues" evidence="4">
    <location>
        <begin position="362"/>
        <end position="374"/>
    </location>
</feature>
<feature type="region of interest" description="Disordered" evidence="4">
    <location>
        <begin position="1022"/>
        <end position="1078"/>
    </location>
</feature>
<reference evidence="6 7" key="1">
    <citation type="submission" date="2016-12" db="EMBL/GenBank/DDBJ databases">
        <title>The genomes of Aspergillus section Nigri reveals drivers in fungal speciation.</title>
        <authorList>
            <consortium name="DOE Joint Genome Institute"/>
            <person name="Vesth T.C."/>
            <person name="Nybo J."/>
            <person name="Theobald S."/>
            <person name="Brandl J."/>
            <person name="Frisvad J.C."/>
            <person name="Nielsen K.F."/>
            <person name="Lyhne E.K."/>
            <person name="Kogle M.E."/>
            <person name="Kuo A."/>
            <person name="Riley R."/>
            <person name="Clum A."/>
            <person name="Nolan M."/>
            <person name="Lipzen A."/>
            <person name="Salamov A."/>
            <person name="Henrissat B."/>
            <person name="Wiebenga A."/>
            <person name="De Vries R.P."/>
            <person name="Grigoriev I.V."/>
            <person name="Mortensen U.H."/>
            <person name="Andersen M.R."/>
            <person name="Baker S.E."/>
        </authorList>
    </citation>
    <scope>NUCLEOTIDE SEQUENCE [LARGE SCALE GENOMIC DNA]</scope>
    <source>
        <strain evidence="6 7">CBS 117.55</strain>
    </source>
</reference>
<dbReference type="PROSITE" id="PS50013">
    <property type="entry name" value="CHROMO_2"/>
    <property type="match status" value="1"/>
</dbReference>
<feature type="compositionally biased region" description="Basic residues" evidence="4">
    <location>
        <begin position="105"/>
        <end position="117"/>
    </location>
</feature>
<dbReference type="PANTHER" id="PTHR22812">
    <property type="entry name" value="CHROMOBOX PROTEIN"/>
    <property type="match status" value="1"/>
</dbReference>
<dbReference type="InterPro" id="IPR051219">
    <property type="entry name" value="Heterochromatin_chromo-domain"/>
</dbReference>
<keyword evidence="3" id="KW-0539">Nucleus</keyword>
<dbReference type="EMBL" id="MSFL01000007">
    <property type="protein sequence ID" value="PWY86904.1"/>
    <property type="molecule type" value="Genomic_DNA"/>
</dbReference>
<feature type="compositionally biased region" description="Polar residues" evidence="4">
    <location>
        <begin position="326"/>
        <end position="336"/>
    </location>
</feature>
<dbReference type="Proteomes" id="UP000247233">
    <property type="component" value="Unassembled WGS sequence"/>
</dbReference>
<feature type="compositionally biased region" description="Polar residues" evidence="4">
    <location>
        <begin position="645"/>
        <end position="664"/>
    </location>
</feature>
<dbReference type="InterPro" id="IPR016197">
    <property type="entry name" value="Chromo-like_dom_sf"/>
</dbReference>
<dbReference type="VEuPathDB" id="FungiDB:BO70DRAFT_213446"/>
<dbReference type="Gene3D" id="2.40.50.40">
    <property type="match status" value="1"/>
</dbReference>
<sequence length="1078" mass="121332">MPESQDDNDDDISITSTVVSTQVSEYEVEAILAQHRFPDGIKYLVKWANYSEARCTWEPEASFTTNDTIAEWDQKQTEICSGEREAFDVARWNRMRSKSEEDRKDRKRRREAKRKKLGLPTAQITEMEMRRSPGQSHGPSGKVTAKARSAHMSGPQQQSHQQAAPMKKPVVPKHPLVPFGSGQKLPATPRPKSSPETTKWFSHLSTRRKHEKAKSREPAPDINQLELFTPSEGPPRTPLLPKQPGPHTDPPCDGGMSRRVSQAGTDIPHHSANPCTILGHSQSMNPGPAGEGYDLPDQGHGSSRDQPPMKSSIHRVNPPNDKEPIQSPQQSPTNKYFSHIGMGTSREKPPRSAPRGPRQSAMPESSQRSHNQPIQDDESRRDNDTPDIPFREPGPAAKWLAGRFCNPGEVLIHMFYGPDRKPIGAARLCGLSLMSIQKILQYKSGPRIEVWFQHTCNFDTYQALCDRVLRKRPLLVNRTFCCGWIEGYNDTEPVLFNMARELERGNLMAIFNPDKWSQNVLLAYSPNSSDLRSLNNDSRAPSDASLLLVVRNSFGTRELHHDILEINSQILASRRSEVSVRAHLEEPDKGNDSFCEGTPMSIPSVEESVLHKDSPSFTVKHEPSQEPLQEPTGPVSPGPTDLVPLSNTDPAPLSNNPRSQNGFENPSELMEISQQGSGPALGEQQAMSALATADLKGIFQSKFGISYEELVKVNSVDKVVVAEAFYLMIPQDSVPPHEFLPLQAFLKARNPVIYTCYQSDDWEKFARTVAVGVVLFHESFVDFHTLPFFKSIISKPFNFWSFSLEKPLDYADHPLHFQRIFPHGGVLMITEDFMTQEPESTIIILAWFNDWARKKFPGNWKIMFRPGVLDWVLKQPEPADELKQGIWLTMYRLILQLCTAPAYDTPSGEALTGSTDDYFESNVISPPSLPNYGSRTEDDNPDIPRGLSQEQRNTDHLIEFFAGWGLVNRHRYRRFVVLTRMKPHPRWEAWQHIEIKWGAKDFMKGFKVDYKLYWAKLTVPSTAKPSKTTGEPKVQPATFTPRTPRAPAPGVPWSIDMGGSRLGRLPGSASSAYPEPYN</sequence>
<keyword evidence="7" id="KW-1185">Reference proteome</keyword>
<proteinExistence type="predicted"/>
<dbReference type="GO" id="GO:0006338">
    <property type="term" value="P:chromatin remodeling"/>
    <property type="evidence" value="ECO:0007669"/>
    <property type="project" value="UniProtKB-ARBA"/>
</dbReference>
<feature type="compositionally biased region" description="Polar residues" evidence="4">
    <location>
        <begin position="194"/>
        <end position="204"/>
    </location>
</feature>
<dbReference type="CDD" id="cd18966">
    <property type="entry name" value="chromodomain"/>
    <property type="match status" value="1"/>
</dbReference>
<dbReference type="Pfam" id="PF00385">
    <property type="entry name" value="Chromo"/>
    <property type="match status" value="1"/>
</dbReference>
<comment type="subunit">
    <text evidence="2">Component of the NuA4 histone acetyltransferase complex.</text>
</comment>
<accession>A0A317WKB2</accession>
<dbReference type="GO" id="GO:0005634">
    <property type="term" value="C:nucleus"/>
    <property type="evidence" value="ECO:0007669"/>
    <property type="project" value="UniProtKB-SubCell"/>
</dbReference>
<evidence type="ECO:0000256" key="1">
    <source>
        <dbReference type="ARBA" id="ARBA00004123"/>
    </source>
</evidence>
<dbReference type="SMART" id="SM00298">
    <property type="entry name" value="CHROMO"/>
    <property type="match status" value="1"/>
</dbReference>
<evidence type="ECO:0000313" key="6">
    <source>
        <dbReference type="EMBL" id="PWY86904.1"/>
    </source>
</evidence>
<feature type="region of interest" description="Disordered" evidence="4">
    <location>
        <begin position="96"/>
        <end position="394"/>
    </location>
</feature>
<dbReference type="OrthoDB" id="1918685at2759"/>
<feature type="compositionally biased region" description="Basic and acidic residues" evidence="4">
    <location>
        <begin position="608"/>
        <end position="624"/>
    </location>
</feature>
<evidence type="ECO:0000259" key="5">
    <source>
        <dbReference type="PROSITE" id="PS50013"/>
    </source>
</evidence>
<evidence type="ECO:0000256" key="4">
    <source>
        <dbReference type="SAM" id="MobiDB-lite"/>
    </source>
</evidence>
<name>A0A317WKB2_9EURO</name>
<feature type="domain" description="Chromo" evidence="5">
    <location>
        <begin position="26"/>
        <end position="84"/>
    </location>
</feature>
<dbReference type="GeneID" id="37060899"/>
<gene>
    <name evidence="6" type="ORF">BO70DRAFT_213446</name>
</gene>
<comment type="subcellular location">
    <subcellularLocation>
        <location evidence="1">Nucleus</location>
    </subcellularLocation>
</comment>
<protein>
    <recommendedName>
        <fullName evidence="5">Chromo domain-containing protein</fullName>
    </recommendedName>
</protein>
<dbReference type="SUPFAM" id="SSF54160">
    <property type="entry name" value="Chromo domain-like"/>
    <property type="match status" value="1"/>
</dbReference>
<evidence type="ECO:0000256" key="2">
    <source>
        <dbReference type="ARBA" id="ARBA00011353"/>
    </source>
</evidence>
<dbReference type="AlphaFoldDB" id="A0A317WKB2"/>
<organism evidence="6 7">
    <name type="scientific">Aspergillus heteromorphus CBS 117.55</name>
    <dbReference type="NCBI Taxonomy" id="1448321"/>
    <lineage>
        <taxon>Eukaryota</taxon>
        <taxon>Fungi</taxon>
        <taxon>Dikarya</taxon>
        <taxon>Ascomycota</taxon>
        <taxon>Pezizomycotina</taxon>
        <taxon>Eurotiomycetes</taxon>
        <taxon>Eurotiomycetidae</taxon>
        <taxon>Eurotiales</taxon>
        <taxon>Aspergillaceae</taxon>
        <taxon>Aspergillus</taxon>
        <taxon>Aspergillus subgen. Circumdati</taxon>
    </lineage>
</organism>
<dbReference type="RefSeq" id="XP_025401136.1">
    <property type="nucleotide sequence ID" value="XM_025538662.1"/>
</dbReference>
<comment type="caution">
    <text evidence="6">The sequence shown here is derived from an EMBL/GenBank/DDBJ whole genome shotgun (WGS) entry which is preliminary data.</text>
</comment>
<evidence type="ECO:0000313" key="7">
    <source>
        <dbReference type="Proteomes" id="UP000247233"/>
    </source>
</evidence>
<evidence type="ECO:0000256" key="3">
    <source>
        <dbReference type="ARBA" id="ARBA00023242"/>
    </source>
</evidence>
<dbReference type="InterPro" id="IPR000953">
    <property type="entry name" value="Chromo/chromo_shadow_dom"/>
</dbReference>